<evidence type="ECO:0000313" key="8">
    <source>
        <dbReference type="Proteomes" id="UP000321304"/>
    </source>
</evidence>
<dbReference type="Gene3D" id="2.150.10.10">
    <property type="entry name" value="Serralysin-like metalloprotease, C-terminal"/>
    <property type="match status" value="1"/>
</dbReference>
<dbReference type="Pfam" id="PF00353">
    <property type="entry name" value="HemolysinCabind"/>
    <property type="match status" value="1"/>
</dbReference>
<organism evidence="7 8">
    <name type="scientific">Bradyrhizobium macuxiense</name>
    <dbReference type="NCBI Taxonomy" id="1755647"/>
    <lineage>
        <taxon>Bacteria</taxon>
        <taxon>Pseudomonadati</taxon>
        <taxon>Pseudomonadota</taxon>
        <taxon>Alphaproteobacteria</taxon>
        <taxon>Hyphomicrobiales</taxon>
        <taxon>Nitrobacteraceae</taxon>
        <taxon>Bradyrhizobium</taxon>
    </lineage>
</organism>
<dbReference type="Proteomes" id="UP000321304">
    <property type="component" value="Unassembled WGS sequence"/>
</dbReference>
<dbReference type="EMBL" id="VITY01000018">
    <property type="protein sequence ID" value="TWB88471.1"/>
    <property type="molecule type" value="Genomic_DNA"/>
</dbReference>
<evidence type="ECO:0000256" key="1">
    <source>
        <dbReference type="ARBA" id="ARBA00001913"/>
    </source>
</evidence>
<proteinExistence type="predicted"/>
<evidence type="ECO:0000256" key="4">
    <source>
        <dbReference type="ARBA" id="ARBA00022737"/>
    </source>
</evidence>
<accession>A0A560KYW8</accession>
<dbReference type="SUPFAM" id="SSF51120">
    <property type="entry name" value="beta-Roll"/>
    <property type="match status" value="1"/>
</dbReference>
<dbReference type="Pfam" id="PF19077">
    <property type="entry name" value="Big_13"/>
    <property type="match status" value="1"/>
</dbReference>
<dbReference type="GO" id="GO:0005509">
    <property type="term" value="F:calcium ion binding"/>
    <property type="evidence" value="ECO:0007669"/>
    <property type="project" value="InterPro"/>
</dbReference>
<comment type="subcellular location">
    <subcellularLocation>
        <location evidence="2">Secreted</location>
    </subcellularLocation>
</comment>
<comment type="cofactor">
    <cofactor evidence="1">
        <name>Ca(2+)</name>
        <dbReference type="ChEBI" id="CHEBI:29108"/>
    </cofactor>
</comment>
<dbReference type="InterPro" id="IPR011049">
    <property type="entry name" value="Serralysin-like_metalloprot_C"/>
</dbReference>
<name>A0A560KYW8_9BRAD</name>
<dbReference type="GO" id="GO:0005615">
    <property type="term" value="C:extracellular space"/>
    <property type="evidence" value="ECO:0007669"/>
    <property type="project" value="InterPro"/>
</dbReference>
<keyword evidence="3" id="KW-0964">Secreted</keyword>
<dbReference type="PRINTS" id="PR00313">
    <property type="entry name" value="CABNDNGRPT"/>
</dbReference>
<keyword evidence="4" id="KW-0677">Repeat</keyword>
<keyword evidence="8" id="KW-1185">Reference proteome</keyword>
<reference evidence="7 8" key="1">
    <citation type="submission" date="2019-06" db="EMBL/GenBank/DDBJ databases">
        <title>Genomic Encyclopedia of Type Strains, Phase IV (KMG-V): Genome sequencing to study the core and pangenomes of soil and plant-associated prokaryotes.</title>
        <authorList>
            <person name="Whitman W."/>
        </authorList>
    </citation>
    <scope>NUCLEOTIDE SEQUENCE [LARGE SCALE GENOMIC DNA]</scope>
    <source>
        <strain evidence="7 8">BR 10355</strain>
    </source>
</reference>
<evidence type="ECO:0000259" key="5">
    <source>
        <dbReference type="Pfam" id="PF08548"/>
    </source>
</evidence>
<dbReference type="InterPro" id="IPR001343">
    <property type="entry name" value="Hemolysn_Ca-bd"/>
</dbReference>
<dbReference type="RefSeq" id="WP_208764104.1">
    <property type="nucleotide sequence ID" value="NZ_VITY01000018.1"/>
</dbReference>
<evidence type="ECO:0000256" key="3">
    <source>
        <dbReference type="ARBA" id="ARBA00022525"/>
    </source>
</evidence>
<gene>
    <name evidence="7" type="ORF">FBZ93_118151</name>
</gene>
<feature type="domain" description="Peptidase M10 serralysin C-terminal" evidence="5">
    <location>
        <begin position="99"/>
        <end position="261"/>
    </location>
</feature>
<dbReference type="PROSITE" id="PS00330">
    <property type="entry name" value="HEMOLYSIN_CALCIUM"/>
    <property type="match status" value="2"/>
</dbReference>
<evidence type="ECO:0000256" key="2">
    <source>
        <dbReference type="ARBA" id="ARBA00004613"/>
    </source>
</evidence>
<evidence type="ECO:0000259" key="6">
    <source>
        <dbReference type="Pfam" id="PF19077"/>
    </source>
</evidence>
<dbReference type="AlphaFoldDB" id="A0A560KYW8"/>
<feature type="non-terminal residue" evidence="7">
    <location>
        <position position="1"/>
    </location>
</feature>
<evidence type="ECO:0000313" key="7">
    <source>
        <dbReference type="EMBL" id="TWB88471.1"/>
    </source>
</evidence>
<comment type="caution">
    <text evidence="7">The sequence shown here is derived from an EMBL/GenBank/DDBJ whole genome shotgun (WGS) entry which is preliminary data.</text>
</comment>
<sequence length="264" mass="26095">FTPSGLTDGSHTIVASETDTAGNTGTASLTFTLDTVAPVITSEISTGGSGKLTLSGTSIPSGAVSVYDGATLIGTTNTTSTGAWSFSTAKLSDTVHTFSATDVAGNTSNLAIFGSSAGDILNGGPGNDLIIGNGGADTIKGGAGADQLTGGAGNDIFVYAATSDSTVASHDTITDFTHNADKFDFSAIAGLNSLNQNVSINIINGSAPVNLAAHTIDVVISGGNAVMYANASGASESISAGGEDMQINLLGISSLTVNDFILHH</sequence>
<dbReference type="Pfam" id="PF08548">
    <property type="entry name" value="Peptidase_M10_C"/>
    <property type="match status" value="1"/>
</dbReference>
<dbReference type="InterPro" id="IPR044016">
    <property type="entry name" value="Big_13"/>
</dbReference>
<feature type="domain" description="Bacterial Ig-like" evidence="6">
    <location>
        <begin position="2"/>
        <end position="35"/>
    </location>
</feature>
<dbReference type="InterPro" id="IPR013858">
    <property type="entry name" value="Peptidase_M10B_C"/>
</dbReference>
<dbReference type="InterPro" id="IPR018511">
    <property type="entry name" value="Hemolysin-typ_Ca-bd_CS"/>
</dbReference>
<protein>
    <submittedName>
        <fullName evidence="7">Putative secreted protein (Type I secretion substrate)</fullName>
    </submittedName>
</protein>